<organism evidence="2 3">
    <name type="scientific">Podospora australis</name>
    <dbReference type="NCBI Taxonomy" id="1536484"/>
    <lineage>
        <taxon>Eukaryota</taxon>
        <taxon>Fungi</taxon>
        <taxon>Dikarya</taxon>
        <taxon>Ascomycota</taxon>
        <taxon>Pezizomycotina</taxon>
        <taxon>Sordariomycetes</taxon>
        <taxon>Sordariomycetidae</taxon>
        <taxon>Sordariales</taxon>
        <taxon>Podosporaceae</taxon>
        <taxon>Podospora</taxon>
    </lineage>
</organism>
<feature type="compositionally biased region" description="Basic and acidic residues" evidence="1">
    <location>
        <begin position="29"/>
        <end position="42"/>
    </location>
</feature>
<feature type="region of interest" description="Disordered" evidence="1">
    <location>
        <begin position="17"/>
        <end position="123"/>
    </location>
</feature>
<dbReference type="EMBL" id="MU864389">
    <property type="protein sequence ID" value="KAK4188369.1"/>
    <property type="molecule type" value="Genomic_DNA"/>
</dbReference>
<feature type="compositionally biased region" description="Basic residues" evidence="1">
    <location>
        <begin position="70"/>
        <end position="91"/>
    </location>
</feature>
<dbReference type="AlphaFoldDB" id="A0AAN6WUG4"/>
<evidence type="ECO:0000313" key="3">
    <source>
        <dbReference type="Proteomes" id="UP001302126"/>
    </source>
</evidence>
<evidence type="ECO:0000256" key="1">
    <source>
        <dbReference type="SAM" id="MobiDB-lite"/>
    </source>
</evidence>
<reference evidence="2" key="2">
    <citation type="submission" date="2023-05" db="EMBL/GenBank/DDBJ databases">
        <authorList>
            <consortium name="Lawrence Berkeley National Laboratory"/>
            <person name="Steindorff A."/>
            <person name="Hensen N."/>
            <person name="Bonometti L."/>
            <person name="Westerberg I."/>
            <person name="Brannstrom I.O."/>
            <person name="Guillou S."/>
            <person name="Cros-Aarteil S."/>
            <person name="Calhoun S."/>
            <person name="Haridas S."/>
            <person name="Kuo A."/>
            <person name="Mondo S."/>
            <person name="Pangilinan J."/>
            <person name="Riley R."/>
            <person name="Labutti K."/>
            <person name="Andreopoulos B."/>
            <person name="Lipzen A."/>
            <person name="Chen C."/>
            <person name="Yanf M."/>
            <person name="Daum C."/>
            <person name="Ng V."/>
            <person name="Clum A."/>
            <person name="Ohm R."/>
            <person name="Martin F."/>
            <person name="Silar P."/>
            <person name="Natvig D."/>
            <person name="Lalanne C."/>
            <person name="Gautier V."/>
            <person name="Ament-Velasquez S.L."/>
            <person name="Kruys A."/>
            <person name="Hutchinson M.I."/>
            <person name="Powell A.J."/>
            <person name="Barry K."/>
            <person name="Miller A.N."/>
            <person name="Grigoriev I.V."/>
            <person name="Debuchy R."/>
            <person name="Gladieux P."/>
            <person name="Thoren M.H."/>
            <person name="Johannesson H."/>
        </authorList>
    </citation>
    <scope>NUCLEOTIDE SEQUENCE</scope>
    <source>
        <strain evidence="2">PSN309</strain>
    </source>
</reference>
<gene>
    <name evidence="2" type="ORF">QBC35DRAFT_522957</name>
</gene>
<sequence length="398" mass="44858">METFPDAGQRLTEEIVQTARQHPQSKPPKCRDTSLSEPKVEGQEQVPPATRVRKRQIDSEDDGDDEHELKRARLTRKNLTRFNKMAKRKGTSKGSAPTSAPPDSTVDSNGILDPLNSKPPTNLENIHEQHARSRATASPPELRFKRYSRTVSKAGNEATMVHVHVSGAVLYKDDPYSVTLPHLAGEWKGPDGSMAEATLQSRYDGAALVYIRNQAPSLIGKPDPPGHAEVRTFTTDGTNINFYAHYAAPSENNDTLEYHQYQYASANVKDTYQGHKDGYKGIRNEQDHAKDQSYVLRDQLKKHWKQRRGGLQPITEGAPLPDLDEFPEAPFPARESNFYPDDDGEVEEPLPSAKSARYKRISRRTPPACGYWKWDARSDLYFHKHSDGRVTWAEDDSE</sequence>
<feature type="compositionally biased region" description="Polar residues" evidence="1">
    <location>
        <begin position="92"/>
        <end position="108"/>
    </location>
</feature>
<dbReference type="Proteomes" id="UP001302126">
    <property type="component" value="Unassembled WGS sequence"/>
</dbReference>
<evidence type="ECO:0000313" key="2">
    <source>
        <dbReference type="EMBL" id="KAK4188369.1"/>
    </source>
</evidence>
<reference evidence="2" key="1">
    <citation type="journal article" date="2023" name="Mol. Phylogenet. Evol.">
        <title>Genome-scale phylogeny and comparative genomics of the fungal order Sordariales.</title>
        <authorList>
            <person name="Hensen N."/>
            <person name="Bonometti L."/>
            <person name="Westerberg I."/>
            <person name="Brannstrom I.O."/>
            <person name="Guillou S."/>
            <person name="Cros-Aarteil S."/>
            <person name="Calhoun S."/>
            <person name="Haridas S."/>
            <person name="Kuo A."/>
            <person name="Mondo S."/>
            <person name="Pangilinan J."/>
            <person name="Riley R."/>
            <person name="LaButti K."/>
            <person name="Andreopoulos B."/>
            <person name="Lipzen A."/>
            <person name="Chen C."/>
            <person name="Yan M."/>
            <person name="Daum C."/>
            <person name="Ng V."/>
            <person name="Clum A."/>
            <person name="Steindorff A."/>
            <person name="Ohm R.A."/>
            <person name="Martin F."/>
            <person name="Silar P."/>
            <person name="Natvig D.O."/>
            <person name="Lalanne C."/>
            <person name="Gautier V."/>
            <person name="Ament-Velasquez S.L."/>
            <person name="Kruys A."/>
            <person name="Hutchinson M.I."/>
            <person name="Powell A.J."/>
            <person name="Barry K."/>
            <person name="Miller A.N."/>
            <person name="Grigoriev I.V."/>
            <person name="Debuchy R."/>
            <person name="Gladieux P."/>
            <person name="Hiltunen Thoren M."/>
            <person name="Johannesson H."/>
        </authorList>
    </citation>
    <scope>NUCLEOTIDE SEQUENCE</scope>
    <source>
        <strain evidence="2">PSN309</strain>
    </source>
</reference>
<keyword evidence="3" id="KW-1185">Reference proteome</keyword>
<name>A0AAN6WUG4_9PEZI</name>
<accession>A0AAN6WUG4</accession>
<feature type="region of interest" description="Disordered" evidence="1">
    <location>
        <begin position="306"/>
        <end position="359"/>
    </location>
</feature>
<proteinExistence type="predicted"/>
<comment type="caution">
    <text evidence="2">The sequence shown here is derived from an EMBL/GenBank/DDBJ whole genome shotgun (WGS) entry which is preliminary data.</text>
</comment>
<protein>
    <submittedName>
        <fullName evidence="2">Uncharacterized protein</fullName>
    </submittedName>
</protein>